<dbReference type="InterPro" id="IPR005650">
    <property type="entry name" value="BlaI_family"/>
</dbReference>
<dbReference type="Proteomes" id="UP000010798">
    <property type="component" value="Chromosome"/>
</dbReference>
<evidence type="ECO:0000256" key="3">
    <source>
        <dbReference type="ARBA" id="ARBA00023125"/>
    </source>
</evidence>
<dbReference type="InterPro" id="IPR036388">
    <property type="entry name" value="WH-like_DNA-bd_sf"/>
</dbReference>
<name>L0DAR7_SINAD</name>
<gene>
    <name evidence="5" type="ordered locus">Sinac_1382</name>
</gene>
<dbReference type="OrthoDB" id="9795583at2"/>
<dbReference type="Gene3D" id="1.10.4040.10">
    <property type="entry name" value="Penicillinase repressor domain"/>
    <property type="match status" value="1"/>
</dbReference>
<protein>
    <submittedName>
        <fullName evidence="5">Putative transcriptional regulator</fullName>
    </submittedName>
</protein>
<dbReference type="STRING" id="886293.Sinac_1382"/>
<dbReference type="GO" id="GO:0045892">
    <property type="term" value="P:negative regulation of DNA-templated transcription"/>
    <property type="evidence" value="ECO:0007669"/>
    <property type="project" value="InterPro"/>
</dbReference>
<evidence type="ECO:0000313" key="5">
    <source>
        <dbReference type="EMBL" id="AGA25766.1"/>
    </source>
</evidence>
<sequence>MSGELSEPLTPAEWKVMKVVWRRKECAARDVYEETRRTYDWAPSTAKSVLRRLVDKGYLTTTQVGNCYVYRPASSALQALLGVADALLETVLEGTTGVVLTHLVKNSRLSADELADLRALLDNQTPEEG</sequence>
<dbReference type="AlphaFoldDB" id="L0DAR7"/>
<proteinExistence type="inferred from homology"/>
<organism evidence="5 6">
    <name type="scientific">Singulisphaera acidiphila (strain ATCC BAA-1392 / DSM 18658 / VKM B-2454 / MOB10)</name>
    <dbReference type="NCBI Taxonomy" id="886293"/>
    <lineage>
        <taxon>Bacteria</taxon>
        <taxon>Pseudomonadati</taxon>
        <taxon>Planctomycetota</taxon>
        <taxon>Planctomycetia</taxon>
        <taxon>Isosphaerales</taxon>
        <taxon>Isosphaeraceae</taxon>
        <taxon>Singulisphaera</taxon>
    </lineage>
</organism>
<comment type="similarity">
    <text evidence="1">Belongs to the BlaI transcriptional regulatory family.</text>
</comment>
<dbReference type="eggNOG" id="COG3682">
    <property type="taxonomic scope" value="Bacteria"/>
</dbReference>
<dbReference type="RefSeq" id="WP_015244940.1">
    <property type="nucleotide sequence ID" value="NC_019892.1"/>
</dbReference>
<dbReference type="Pfam" id="PF03965">
    <property type="entry name" value="Penicillinase_R"/>
    <property type="match status" value="1"/>
</dbReference>
<evidence type="ECO:0000256" key="2">
    <source>
        <dbReference type="ARBA" id="ARBA00023015"/>
    </source>
</evidence>
<keyword evidence="6" id="KW-1185">Reference proteome</keyword>
<keyword evidence="2" id="KW-0805">Transcription regulation</keyword>
<evidence type="ECO:0000256" key="4">
    <source>
        <dbReference type="ARBA" id="ARBA00023163"/>
    </source>
</evidence>
<keyword evidence="3" id="KW-0238">DNA-binding</keyword>
<keyword evidence="4" id="KW-0804">Transcription</keyword>
<dbReference type="GO" id="GO:0003677">
    <property type="term" value="F:DNA binding"/>
    <property type="evidence" value="ECO:0007669"/>
    <property type="project" value="UniProtKB-KW"/>
</dbReference>
<dbReference type="EMBL" id="CP003364">
    <property type="protein sequence ID" value="AGA25766.1"/>
    <property type="molecule type" value="Genomic_DNA"/>
</dbReference>
<evidence type="ECO:0000313" key="6">
    <source>
        <dbReference type="Proteomes" id="UP000010798"/>
    </source>
</evidence>
<dbReference type="HOGENOM" id="CLU_119090_2_1_0"/>
<reference evidence="5 6" key="1">
    <citation type="submission" date="2012-02" db="EMBL/GenBank/DDBJ databases">
        <title>Complete sequence of chromosome of Singulisphaera acidiphila DSM 18658.</title>
        <authorList>
            <consortium name="US DOE Joint Genome Institute (JGI-PGF)"/>
            <person name="Lucas S."/>
            <person name="Copeland A."/>
            <person name="Lapidus A."/>
            <person name="Glavina del Rio T."/>
            <person name="Dalin E."/>
            <person name="Tice H."/>
            <person name="Bruce D."/>
            <person name="Goodwin L."/>
            <person name="Pitluck S."/>
            <person name="Peters L."/>
            <person name="Ovchinnikova G."/>
            <person name="Chertkov O."/>
            <person name="Kyrpides N."/>
            <person name="Mavromatis K."/>
            <person name="Ivanova N."/>
            <person name="Brettin T."/>
            <person name="Detter J.C."/>
            <person name="Han C."/>
            <person name="Larimer F."/>
            <person name="Land M."/>
            <person name="Hauser L."/>
            <person name="Markowitz V."/>
            <person name="Cheng J.-F."/>
            <person name="Hugenholtz P."/>
            <person name="Woyke T."/>
            <person name="Wu D."/>
            <person name="Tindall B."/>
            <person name="Pomrenke H."/>
            <person name="Brambilla E."/>
            <person name="Klenk H.-P."/>
            <person name="Eisen J.A."/>
        </authorList>
    </citation>
    <scope>NUCLEOTIDE SEQUENCE [LARGE SCALE GENOMIC DNA]</scope>
    <source>
        <strain evidence="6">ATCC BAA-1392 / DSM 18658 / VKM B-2454 / MOB10</strain>
    </source>
</reference>
<dbReference type="PIRSF" id="PIRSF019455">
    <property type="entry name" value="CopR_AtkY"/>
    <property type="match status" value="1"/>
</dbReference>
<accession>L0DAR7</accession>
<evidence type="ECO:0000256" key="1">
    <source>
        <dbReference type="ARBA" id="ARBA00011046"/>
    </source>
</evidence>
<dbReference type="Gene3D" id="1.10.10.10">
    <property type="entry name" value="Winged helix-like DNA-binding domain superfamily/Winged helix DNA-binding domain"/>
    <property type="match status" value="1"/>
</dbReference>
<dbReference type="InterPro" id="IPR036390">
    <property type="entry name" value="WH_DNA-bd_sf"/>
</dbReference>
<dbReference type="SUPFAM" id="SSF46785">
    <property type="entry name" value="Winged helix' DNA-binding domain"/>
    <property type="match status" value="1"/>
</dbReference>
<dbReference type="KEGG" id="saci:Sinac_1382"/>